<dbReference type="EMBL" id="CP002994">
    <property type="protein sequence ID" value="AEM80200.1"/>
    <property type="molecule type" value="Genomic_DNA"/>
</dbReference>
<dbReference type="KEGG" id="svl:Strvi_0412"/>
<organism evidence="2 3">
    <name type="scientific">Streptomyces violaceusniger (strain Tu 4113)</name>
    <dbReference type="NCBI Taxonomy" id="653045"/>
    <lineage>
        <taxon>Bacteria</taxon>
        <taxon>Bacillati</taxon>
        <taxon>Actinomycetota</taxon>
        <taxon>Actinomycetes</taxon>
        <taxon>Kitasatosporales</taxon>
        <taxon>Streptomycetaceae</taxon>
        <taxon>Streptomyces</taxon>
        <taxon>Streptomyces violaceusniger group</taxon>
    </lineage>
</organism>
<proteinExistence type="predicted"/>
<evidence type="ECO:0000256" key="1">
    <source>
        <dbReference type="SAM" id="MobiDB-lite"/>
    </source>
</evidence>
<keyword evidence="3" id="KW-1185">Reference proteome</keyword>
<protein>
    <submittedName>
        <fullName evidence="2">Uncharacterized protein</fullName>
    </submittedName>
</protein>
<accession>G2NZW4</accession>
<dbReference type="Proteomes" id="UP000008703">
    <property type="component" value="Chromosome"/>
</dbReference>
<dbReference type="RefSeq" id="WP_014053722.1">
    <property type="nucleotide sequence ID" value="NC_015957.1"/>
</dbReference>
<dbReference type="AlphaFoldDB" id="G2NZW4"/>
<reference evidence="2" key="1">
    <citation type="submission" date="2011-08" db="EMBL/GenBank/DDBJ databases">
        <title>Complete sequence of chromosome of Streptomyces violaceusniger Tu 4113.</title>
        <authorList>
            <consortium name="US DOE Joint Genome Institute"/>
            <person name="Lucas S."/>
            <person name="Han J."/>
            <person name="Lapidus A."/>
            <person name="Cheng J.-F."/>
            <person name="Goodwin L."/>
            <person name="Pitluck S."/>
            <person name="Peters L."/>
            <person name="Ivanova N."/>
            <person name="Daligault H."/>
            <person name="Detter J.C."/>
            <person name="Han C."/>
            <person name="Tapia R."/>
            <person name="Land M."/>
            <person name="Hauser L."/>
            <person name="Kyrpides N."/>
            <person name="Ivanova N."/>
            <person name="Pagani I."/>
            <person name="Hagen A."/>
            <person name="Katz L."/>
            <person name="Fiedler H.-P."/>
            <person name="Keasling J."/>
            <person name="Fortman J."/>
            <person name="Woyke T."/>
        </authorList>
    </citation>
    <scope>NUCLEOTIDE SEQUENCE [LARGE SCALE GENOMIC DNA]</scope>
    <source>
        <strain evidence="2">Tu 4113</strain>
    </source>
</reference>
<name>G2NZW4_STRV4</name>
<feature type="compositionally biased region" description="Low complexity" evidence="1">
    <location>
        <begin position="61"/>
        <end position="76"/>
    </location>
</feature>
<evidence type="ECO:0000313" key="2">
    <source>
        <dbReference type="EMBL" id="AEM80200.1"/>
    </source>
</evidence>
<evidence type="ECO:0000313" key="3">
    <source>
        <dbReference type="Proteomes" id="UP000008703"/>
    </source>
</evidence>
<feature type="region of interest" description="Disordered" evidence="1">
    <location>
        <begin position="60"/>
        <end position="82"/>
    </location>
</feature>
<dbReference type="HOGENOM" id="CLU_2556980_0_0_11"/>
<sequence length="82" mass="8722">MEPTFADFAVEPVRLANAAVKYRRCTFGGNHLKLDAGGAVSFAFTVAGDAVRECVRRLDPARPSAAGAPHPSSGASWGMRFR</sequence>
<gene>
    <name evidence="2" type="ORF">Strvi_0412</name>
</gene>